<dbReference type="InterPro" id="IPR025062">
    <property type="entry name" value="DUF4003"/>
</dbReference>
<sequence>MDSNLRKKAENLINIYQQVAKDFRWKNSSSINTLIALSYVTKDKAYDRKEIERVNDYIKKNLGSFSSFRQSSILYSALLLVNSPDPETKLDILLAYDEKLKENGFRSYTYRPVTAYTLFLNCEPRKADIRIAKAYEIFTEMKKHHPWLTSGDDYAVSILLAASDKPVQSIIAKMEELYKELHECGFSRGNGLQFLSHILSLSEENSKAKAARCRILYDFFGQNKLKVYANNYGTLGLLTLLEDKSQRAAREVLRMSEVLREDRNIRWLGKETIFLTAASLVSCTMLESLKNSNDVIYTNAFVTIEALMAAQNAAMIGAACAATVAASGS</sequence>
<dbReference type="EMBL" id="CP046996">
    <property type="protein sequence ID" value="QHA01681.1"/>
    <property type="molecule type" value="Genomic_DNA"/>
</dbReference>
<evidence type="ECO:0000313" key="2">
    <source>
        <dbReference type="Proteomes" id="UP000430508"/>
    </source>
</evidence>
<evidence type="ECO:0000313" key="1">
    <source>
        <dbReference type="EMBL" id="QHA01681.1"/>
    </source>
</evidence>
<dbReference type="RefSeq" id="WP_158208639.1">
    <property type="nucleotide sequence ID" value="NZ_CP046996.1"/>
</dbReference>
<gene>
    <name evidence="1" type="ORF">GQ588_14050</name>
</gene>
<reference evidence="1 2" key="1">
    <citation type="submission" date="2019-12" db="EMBL/GenBank/DDBJ databases">
        <title>Sequence classification of anaerobic respiratory reductive dehalogenases: First we see many, then we see few.</title>
        <authorList>
            <person name="Molenda O."/>
            <person name="Puentes Jacome L.A."/>
            <person name="Cao X."/>
            <person name="Nesbo C.L."/>
            <person name="Tang S."/>
            <person name="Morson N."/>
            <person name="Patron J."/>
            <person name="Lomheim L."/>
            <person name="Wishart D.S."/>
            <person name="Edwards E.A."/>
        </authorList>
    </citation>
    <scope>NUCLEOTIDE SEQUENCE [LARGE SCALE GENOMIC DNA]</scope>
    <source>
        <strain evidence="1 2">12DCA</strain>
    </source>
</reference>
<proteinExistence type="predicted"/>
<protein>
    <submittedName>
        <fullName evidence="1">DUF4003 family protein</fullName>
    </submittedName>
</protein>
<organism evidence="1 2">
    <name type="scientific">Dehalobacter restrictus</name>
    <dbReference type="NCBI Taxonomy" id="55583"/>
    <lineage>
        <taxon>Bacteria</taxon>
        <taxon>Bacillati</taxon>
        <taxon>Bacillota</taxon>
        <taxon>Clostridia</taxon>
        <taxon>Eubacteriales</taxon>
        <taxon>Desulfitobacteriaceae</taxon>
        <taxon>Dehalobacter</taxon>
    </lineage>
</organism>
<dbReference type="AlphaFoldDB" id="A0A857DLS9"/>
<dbReference type="Proteomes" id="UP000430508">
    <property type="component" value="Chromosome"/>
</dbReference>
<accession>A0A857DLS9</accession>
<name>A0A857DLS9_9FIRM</name>
<dbReference type="Pfam" id="PF13170">
    <property type="entry name" value="DUF4003"/>
    <property type="match status" value="1"/>
</dbReference>